<keyword evidence="6" id="KW-1185">Reference proteome</keyword>
<reference evidence="5" key="1">
    <citation type="journal article" date="2014" name="Int. J. Syst. Evol. Microbiol.">
        <title>Complete genome sequence of Corynebacterium casei LMG S-19264T (=DSM 44701T), isolated from a smear-ripened cheese.</title>
        <authorList>
            <consortium name="US DOE Joint Genome Institute (JGI-PGF)"/>
            <person name="Walter F."/>
            <person name="Albersmeier A."/>
            <person name="Kalinowski J."/>
            <person name="Ruckert C."/>
        </authorList>
    </citation>
    <scope>NUCLEOTIDE SEQUENCE</scope>
    <source>
        <strain evidence="5">VKM Ac-1321</strain>
    </source>
</reference>
<dbReference type="Pfam" id="PF07729">
    <property type="entry name" value="FCD"/>
    <property type="match status" value="1"/>
</dbReference>
<dbReference type="GO" id="GO:0003700">
    <property type="term" value="F:DNA-binding transcription factor activity"/>
    <property type="evidence" value="ECO:0007669"/>
    <property type="project" value="InterPro"/>
</dbReference>
<dbReference type="SMART" id="SM00345">
    <property type="entry name" value="HTH_GNTR"/>
    <property type="match status" value="1"/>
</dbReference>
<dbReference type="GO" id="GO:0003677">
    <property type="term" value="F:DNA binding"/>
    <property type="evidence" value="ECO:0007669"/>
    <property type="project" value="UniProtKB-KW"/>
</dbReference>
<name>A0A9W6KQW9_9ACTN</name>
<dbReference type="PANTHER" id="PTHR43537">
    <property type="entry name" value="TRANSCRIPTIONAL REGULATOR, GNTR FAMILY"/>
    <property type="match status" value="1"/>
</dbReference>
<evidence type="ECO:0000259" key="4">
    <source>
        <dbReference type="PROSITE" id="PS50949"/>
    </source>
</evidence>
<evidence type="ECO:0000256" key="1">
    <source>
        <dbReference type="ARBA" id="ARBA00023015"/>
    </source>
</evidence>
<dbReference type="SUPFAM" id="SSF48008">
    <property type="entry name" value="GntR ligand-binding domain-like"/>
    <property type="match status" value="1"/>
</dbReference>
<dbReference type="Gene3D" id="1.10.10.10">
    <property type="entry name" value="Winged helix-like DNA-binding domain superfamily/Winged helix DNA-binding domain"/>
    <property type="match status" value="1"/>
</dbReference>
<feature type="domain" description="HTH gntR-type" evidence="4">
    <location>
        <begin position="8"/>
        <end position="76"/>
    </location>
</feature>
<evidence type="ECO:0000256" key="3">
    <source>
        <dbReference type="ARBA" id="ARBA00023163"/>
    </source>
</evidence>
<dbReference type="CDD" id="cd07377">
    <property type="entry name" value="WHTH_GntR"/>
    <property type="match status" value="1"/>
</dbReference>
<organism evidence="5 6">
    <name type="scientific">Dactylosporangium matsuzakiense</name>
    <dbReference type="NCBI Taxonomy" id="53360"/>
    <lineage>
        <taxon>Bacteria</taxon>
        <taxon>Bacillati</taxon>
        <taxon>Actinomycetota</taxon>
        <taxon>Actinomycetes</taxon>
        <taxon>Micromonosporales</taxon>
        <taxon>Micromonosporaceae</taxon>
        <taxon>Dactylosporangium</taxon>
    </lineage>
</organism>
<comment type="caution">
    <text evidence="5">The sequence shown here is derived from an EMBL/GenBank/DDBJ whole genome shotgun (WGS) entry which is preliminary data.</text>
</comment>
<keyword evidence="3" id="KW-0804">Transcription</keyword>
<evidence type="ECO:0000256" key="2">
    <source>
        <dbReference type="ARBA" id="ARBA00023125"/>
    </source>
</evidence>
<keyword evidence="2" id="KW-0238">DNA-binding</keyword>
<evidence type="ECO:0000313" key="5">
    <source>
        <dbReference type="EMBL" id="GLL05490.1"/>
    </source>
</evidence>
<dbReference type="AlphaFoldDB" id="A0A9W6KQW9"/>
<gene>
    <name evidence="5" type="ORF">GCM10017581_072370</name>
</gene>
<dbReference type="Pfam" id="PF00392">
    <property type="entry name" value="GntR"/>
    <property type="match status" value="1"/>
</dbReference>
<dbReference type="EMBL" id="BSFP01000058">
    <property type="protein sequence ID" value="GLL05490.1"/>
    <property type="molecule type" value="Genomic_DNA"/>
</dbReference>
<dbReference type="SUPFAM" id="SSF46785">
    <property type="entry name" value="Winged helix' DNA-binding domain"/>
    <property type="match status" value="1"/>
</dbReference>
<dbReference type="InterPro" id="IPR008920">
    <property type="entry name" value="TF_FadR/GntR_C"/>
</dbReference>
<dbReference type="PROSITE" id="PS50949">
    <property type="entry name" value="HTH_GNTR"/>
    <property type="match status" value="1"/>
</dbReference>
<dbReference type="PANTHER" id="PTHR43537:SF24">
    <property type="entry name" value="GLUCONATE OPERON TRANSCRIPTIONAL REPRESSOR"/>
    <property type="match status" value="1"/>
</dbReference>
<protein>
    <submittedName>
        <fullName evidence="5">GntR family transcriptional regulator</fullName>
    </submittedName>
</protein>
<dbReference type="InterPro" id="IPR036388">
    <property type="entry name" value="WH-like_DNA-bd_sf"/>
</dbReference>
<dbReference type="SMART" id="SM00895">
    <property type="entry name" value="FCD"/>
    <property type="match status" value="1"/>
</dbReference>
<evidence type="ECO:0000313" key="6">
    <source>
        <dbReference type="Proteomes" id="UP001143480"/>
    </source>
</evidence>
<dbReference type="Gene3D" id="1.20.120.530">
    <property type="entry name" value="GntR ligand-binding domain-like"/>
    <property type="match status" value="1"/>
</dbReference>
<reference evidence="5" key="2">
    <citation type="submission" date="2023-01" db="EMBL/GenBank/DDBJ databases">
        <authorList>
            <person name="Sun Q."/>
            <person name="Evtushenko L."/>
        </authorList>
    </citation>
    <scope>NUCLEOTIDE SEQUENCE</scope>
    <source>
        <strain evidence="5">VKM Ac-1321</strain>
    </source>
</reference>
<dbReference type="RefSeq" id="WP_261965049.1">
    <property type="nucleotide sequence ID" value="NZ_CP073797.1"/>
</dbReference>
<dbReference type="InterPro" id="IPR036390">
    <property type="entry name" value="WH_DNA-bd_sf"/>
</dbReference>
<accession>A0A9W6KQW9</accession>
<sequence length="237" mass="26501">MERLDGFQTKAEVVYDRLRTAILSGELRPGERLNIDAMARSLGISKIPLREAVQRLTGQGLIVQPNPHAGVQVAPLSLREMRGVYLARGAMEGLAARVAATTVSSAELDELTELNEQMRFQLERGRLTALSELNRRFHTGIATATRYATLREMTDLALLRVQHYRIGVRVDPAWGQVVTEHAAILDALRRHDPDDAERAARDHVEWQLGVELRAHLDPDLINLDDDHPSVANQVVEE</sequence>
<dbReference type="InterPro" id="IPR000524">
    <property type="entry name" value="Tscrpt_reg_HTH_GntR"/>
</dbReference>
<dbReference type="Proteomes" id="UP001143480">
    <property type="component" value="Unassembled WGS sequence"/>
</dbReference>
<keyword evidence="1" id="KW-0805">Transcription regulation</keyword>
<proteinExistence type="predicted"/>
<dbReference type="InterPro" id="IPR011711">
    <property type="entry name" value="GntR_C"/>
</dbReference>